<evidence type="ECO:0008006" key="4">
    <source>
        <dbReference type="Google" id="ProtNLM"/>
    </source>
</evidence>
<dbReference type="SUPFAM" id="SSF143011">
    <property type="entry name" value="RelE-like"/>
    <property type="match status" value="1"/>
</dbReference>
<gene>
    <name evidence="2" type="ORF">GCM10011365_13870</name>
</gene>
<dbReference type="NCBIfam" id="TIGR02385">
    <property type="entry name" value="RelE_StbE"/>
    <property type="match status" value="1"/>
</dbReference>
<reference evidence="2" key="1">
    <citation type="journal article" date="2014" name="Int. J. Syst. Evol. Microbiol.">
        <title>Complete genome sequence of Corynebacterium casei LMG S-19264T (=DSM 44701T), isolated from a smear-ripened cheese.</title>
        <authorList>
            <consortium name="US DOE Joint Genome Institute (JGI-PGF)"/>
            <person name="Walter F."/>
            <person name="Albersmeier A."/>
            <person name="Kalinowski J."/>
            <person name="Ruckert C."/>
        </authorList>
    </citation>
    <scope>NUCLEOTIDE SEQUENCE</scope>
    <source>
        <strain evidence="2">CGMCC 1.12181</strain>
    </source>
</reference>
<evidence type="ECO:0000256" key="1">
    <source>
        <dbReference type="ARBA" id="ARBA00022649"/>
    </source>
</evidence>
<dbReference type="RefSeq" id="WP_345258657.1">
    <property type="nucleotide sequence ID" value="NZ_BAABJF010000002.1"/>
</dbReference>
<comment type="caution">
    <text evidence="2">The sequence shown here is derived from an EMBL/GenBank/DDBJ whole genome shotgun (WGS) entry which is preliminary data.</text>
</comment>
<sequence>MYTLFSMWDVYEHRSVAKQLKKLPVEMLKRYEKWKDIVRISGQSGLKAIRGFNDEPLSGQWLGYRSSRLNKQYRVIYKIDQDNVYVIVEKITAHDYRKK</sequence>
<proteinExistence type="predicted"/>
<organism evidence="2 3">
    <name type="scientific">Marinicella pacifica</name>
    <dbReference type="NCBI Taxonomy" id="1171543"/>
    <lineage>
        <taxon>Bacteria</taxon>
        <taxon>Pseudomonadati</taxon>
        <taxon>Pseudomonadota</taxon>
        <taxon>Gammaproteobacteria</taxon>
        <taxon>Lysobacterales</taxon>
        <taxon>Marinicellaceae</taxon>
        <taxon>Marinicella</taxon>
    </lineage>
</organism>
<dbReference type="Gene3D" id="3.30.2310.20">
    <property type="entry name" value="RelE-like"/>
    <property type="match status" value="1"/>
</dbReference>
<dbReference type="EMBL" id="BMEO01000005">
    <property type="protein sequence ID" value="GGF93825.1"/>
    <property type="molecule type" value="Genomic_DNA"/>
</dbReference>
<dbReference type="InterPro" id="IPR007712">
    <property type="entry name" value="RelE/ParE_toxin"/>
</dbReference>
<evidence type="ECO:0000313" key="3">
    <source>
        <dbReference type="Proteomes" id="UP000605253"/>
    </source>
</evidence>
<protein>
    <recommendedName>
        <fullName evidence="4">Type II toxin-antitoxin system mRNA interferase toxin, RelE/StbE family</fullName>
    </recommendedName>
</protein>
<dbReference type="Proteomes" id="UP000605253">
    <property type="component" value="Unassembled WGS sequence"/>
</dbReference>
<dbReference type="AlphaFoldDB" id="A0A917CMR8"/>
<keyword evidence="3" id="KW-1185">Reference proteome</keyword>
<keyword evidence="1" id="KW-1277">Toxin-antitoxin system</keyword>
<reference evidence="2" key="2">
    <citation type="submission" date="2020-09" db="EMBL/GenBank/DDBJ databases">
        <authorList>
            <person name="Sun Q."/>
            <person name="Zhou Y."/>
        </authorList>
    </citation>
    <scope>NUCLEOTIDE SEQUENCE</scope>
    <source>
        <strain evidence="2">CGMCC 1.12181</strain>
    </source>
</reference>
<evidence type="ECO:0000313" key="2">
    <source>
        <dbReference type="EMBL" id="GGF93825.1"/>
    </source>
</evidence>
<name>A0A917CMR8_9GAMM</name>
<dbReference type="InterPro" id="IPR035093">
    <property type="entry name" value="RelE/ParE_toxin_dom_sf"/>
</dbReference>
<accession>A0A917CMR8</accession>